<evidence type="ECO:0000313" key="3">
    <source>
        <dbReference type="Proteomes" id="UP000007796"/>
    </source>
</evidence>
<accession>F0XPU1</accession>
<dbReference type="Proteomes" id="UP000007796">
    <property type="component" value="Unassembled WGS sequence"/>
</dbReference>
<feature type="transmembrane region" description="Helical" evidence="1">
    <location>
        <begin position="6"/>
        <end position="26"/>
    </location>
</feature>
<feature type="transmembrane region" description="Helical" evidence="1">
    <location>
        <begin position="199"/>
        <end position="218"/>
    </location>
</feature>
<dbReference type="AlphaFoldDB" id="F0XPU1"/>
<protein>
    <submittedName>
        <fullName evidence="2">Uncharacterized protein</fullName>
    </submittedName>
</protein>
<name>F0XPU1_GROCL</name>
<dbReference type="RefSeq" id="XP_014169849.1">
    <property type="nucleotide sequence ID" value="XM_014314374.1"/>
</dbReference>
<feature type="transmembrane region" description="Helical" evidence="1">
    <location>
        <begin position="305"/>
        <end position="326"/>
    </location>
</feature>
<evidence type="ECO:0000256" key="1">
    <source>
        <dbReference type="SAM" id="Phobius"/>
    </source>
</evidence>
<dbReference type="GeneID" id="25980905"/>
<dbReference type="EMBL" id="GL629801">
    <property type="protein sequence ID" value="EFX00367.1"/>
    <property type="molecule type" value="Genomic_DNA"/>
</dbReference>
<keyword evidence="1" id="KW-0472">Membrane</keyword>
<dbReference type="STRING" id="655863.F0XPU1"/>
<feature type="transmembrane region" description="Helical" evidence="1">
    <location>
        <begin position="332"/>
        <end position="352"/>
    </location>
</feature>
<proteinExistence type="predicted"/>
<reference evidence="2 3" key="1">
    <citation type="journal article" date="2011" name="Proc. Natl. Acad. Sci. U.S.A.">
        <title>Genome and transcriptome analyses of the mountain pine beetle-fungal symbiont Grosmannia clavigera, a lodgepole pine pathogen.</title>
        <authorList>
            <person name="DiGuistini S."/>
            <person name="Wang Y."/>
            <person name="Liao N.Y."/>
            <person name="Taylor G."/>
            <person name="Tanguay P."/>
            <person name="Feau N."/>
            <person name="Henrissat B."/>
            <person name="Chan S.K."/>
            <person name="Hesse-Orce U."/>
            <person name="Alamouti S.M."/>
            <person name="Tsui C.K.M."/>
            <person name="Docking R.T."/>
            <person name="Levasseur A."/>
            <person name="Haridas S."/>
            <person name="Robertson G."/>
            <person name="Birol I."/>
            <person name="Holt R.A."/>
            <person name="Marra M.A."/>
            <person name="Hamelin R.C."/>
            <person name="Hirst M."/>
            <person name="Jones S.J.M."/>
            <person name="Bohlmann J."/>
            <person name="Breuil C."/>
        </authorList>
    </citation>
    <scope>NUCLEOTIDE SEQUENCE [LARGE SCALE GENOMIC DNA]</scope>
    <source>
        <strain evidence="3">kw1407 / UAMH 11150</strain>
    </source>
</reference>
<evidence type="ECO:0000313" key="2">
    <source>
        <dbReference type="EMBL" id="EFX00367.1"/>
    </source>
</evidence>
<dbReference type="OrthoDB" id="5295335at2759"/>
<feature type="transmembrane region" description="Helical" evidence="1">
    <location>
        <begin position="224"/>
        <end position="244"/>
    </location>
</feature>
<keyword evidence="1" id="KW-1133">Transmembrane helix</keyword>
<dbReference type="eggNOG" id="ENOG502SHQA">
    <property type="taxonomic scope" value="Eukaryota"/>
</dbReference>
<keyword evidence="1" id="KW-0812">Transmembrane</keyword>
<keyword evidence="3" id="KW-1185">Reference proteome</keyword>
<dbReference type="HOGENOM" id="CLU_657383_0_0_1"/>
<gene>
    <name evidence="2" type="ORF">CMQ_7369</name>
</gene>
<dbReference type="InParanoid" id="F0XPU1"/>
<organism evidence="3">
    <name type="scientific">Grosmannia clavigera (strain kw1407 / UAMH 11150)</name>
    <name type="common">Blue stain fungus</name>
    <name type="synonym">Graphiocladiella clavigera</name>
    <dbReference type="NCBI Taxonomy" id="655863"/>
    <lineage>
        <taxon>Eukaryota</taxon>
        <taxon>Fungi</taxon>
        <taxon>Dikarya</taxon>
        <taxon>Ascomycota</taxon>
        <taxon>Pezizomycotina</taxon>
        <taxon>Sordariomycetes</taxon>
        <taxon>Sordariomycetidae</taxon>
        <taxon>Ophiostomatales</taxon>
        <taxon>Ophiostomataceae</taxon>
        <taxon>Leptographium</taxon>
    </lineage>
</organism>
<sequence length="420" mass="46783">MEDQAAFTFATNVICIIGLIVAYFGAETAAQFPLENLLYPQRFFAAYRPRRALVVGLLLPMGGPLSKVALDALDGMFTQGLFVGPLVGHMLDTIFFCRSNWTYTLHGHGHGYAPHSESVRNCIWVRALCRISVSVLGAGRDRVTTVKTEKDTAITRQNSPTRSQTFVTHLTLAHPSPGHRSFQDTPLVSEDAGSPSRHVFLAIVTAEATAILTAAGIWSLYRSVWAALWLIPLLLRLVSAFFALDREPALDLSLSLGETPRNFEIHCPESLGGFLLITGPPSLVLQFFRHYGHPIRNRCREVVQFLTVAALGCFFPISIFCFVAWMPAHIQYVWLCYQTYIVAAMCVGRYSLARFSTTTESRIGELLAPRPDTAQEQTILFGQARDGLGTVRASAETTYFRRYEEGRNFMQQLLHQSEAK</sequence>